<sequence>METREDLLIRAAELYYHQGLSQNAIADILCTSRPTVSRILDEARETGIVQIIIHSPIKKNPELSKELRTSFQLKDAVVISGNYETDAALQKCSTAAAHFLSTILDNNISIGITWGPATNHLCEAIEPREFYNINVVQMVGCLGTGNPSLDGLELAMKISSKLKGTYSNIYAPAYVDNEIVHNYLTKEPQIQSTLRRTLNTDIVLTGIGSLFDSTSTLQRAGYLTEDDRQNLLNKGVVGHLLSRMFDAKGNEIPLENKYVIAAPLEALKTPKWTIGIAVSEMKALPAVAAVKAGYINTMICDETLAKRMLELR</sequence>
<accession>A0ACD1A723</accession>
<keyword evidence="2" id="KW-1185">Reference proteome</keyword>
<protein>
    <submittedName>
        <fullName evidence="1">Uncharacterized protein</fullName>
    </submittedName>
</protein>
<evidence type="ECO:0000313" key="2">
    <source>
        <dbReference type="Proteomes" id="UP000594014"/>
    </source>
</evidence>
<reference evidence="1" key="1">
    <citation type="submission" date="2019-08" db="EMBL/GenBank/DDBJ databases">
        <title>Genome sequence of Clostridiales bacterium MT110.</title>
        <authorList>
            <person name="Cao J."/>
        </authorList>
    </citation>
    <scope>NUCLEOTIDE SEQUENCE</scope>
    <source>
        <strain evidence="1">MT110</strain>
    </source>
</reference>
<dbReference type="EMBL" id="CP042469">
    <property type="protein sequence ID" value="QOX62203.1"/>
    <property type="molecule type" value="Genomic_DNA"/>
</dbReference>
<evidence type="ECO:0000313" key="1">
    <source>
        <dbReference type="EMBL" id="QOX62203.1"/>
    </source>
</evidence>
<organism evidence="1 2">
    <name type="scientific">Anoxybacterium hadale</name>
    <dbReference type="NCBI Taxonomy" id="3408580"/>
    <lineage>
        <taxon>Bacteria</taxon>
        <taxon>Bacillati</taxon>
        <taxon>Bacillota</taxon>
        <taxon>Clostridia</taxon>
        <taxon>Peptostreptococcales</taxon>
        <taxon>Anaerovoracaceae</taxon>
        <taxon>Anoxybacterium</taxon>
    </lineage>
</organism>
<proteinExistence type="predicted"/>
<dbReference type="Proteomes" id="UP000594014">
    <property type="component" value="Chromosome"/>
</dbReference>
<name>A0ACD1A723_9FIRM</name>
<gene>
    <name evidence="1" type="ORF">FRZ06_01965</name>
</gene>